<dbReference type="AlphaFoldDB" id="A0A7C0VCM3"/>
<evidence type="ECO:0000256" key="7">
    <source>
        <dbReference type="SAM" id="MobiDB-lite"/>
    </source>
</evidence>
<evidence type="ECO:0000256" key="3">
    <source>
        <dbReference type="ARBA" id="ARBA00023274"/>
    </source>
</evidence>
<dbReference type="SUPFAM" id="SSF143034">
    <property type="entry name" value="L35p-like"/>
    <property type="match status" value="1"/>
</dbReference>
<dbReference type="Proteomes" id="UP000885847">
    <property type="component" value="Unassembled WGS sequence"/>
</dbReference>
<comment type="caution">
    <text evidence="8">The sequence shown here is derived from an EMBL/GenBank/DDBJ whole genome shotgun (WGS) entry which is preliminary data.</text>
</comment>
<dbReference type="NCBIfam" id="TIGR00001">
    <property type="entry name" value="rpmI_bact"/>
    <property type="match status" value="1"/>
</dbReference>
<keyword evidence="2 5" id="KW-0689">Ribosomal protein</keyword>
<dbReference type="InterPro" id="IPR021137">
    <property type="entry name" value="Ribosomal_bL35-like"/>
</dbReference>
<feature type="region of interest" description="Disordered" evidence="7">
    <location>
        <begin position="31"/>
        <end position="64"/>
    </location>
</feature>
<dbReference type="EMBL" id="DQWE01000234">
    <property type="protein sequence ID" value="HDI83108.1"/>
    <property type="molecule type" value="Genomic_DNA"/>
</dbReference>
<feature type="compositionally biased region" description="Basic residues" evidence="7">
    <location>
        <begin position="31"/>
        <end position="45"/>
    </location>
</feature>
<dbReference type="GO" id="GO:0006412">
    <property type="term" value="P:translation"/>
    <property type="evidence" value="ECO:0007669"/>
    <property type="project" value="UniProtKB-UniRule"/>
</dbReference>
<dbReference type="FunFam" id="4.10.410.60:FF:000001">
    <property type="entry name" value="50S ribosomal protein L35"/>
    <property type="match status" value="1"/>
</dbReference>
<name>A0A7C0VCM3_UNCW3</name>
<dbReference type="GO" id="GO:0005840">
    <property type="term" value="C:ribosome"/>
    <property type="evidence" value="ECO:0007669"/>
    <property type="project" value="UniProtKB-KW"/>
</dbReference>
<evidence type="ECO:0000256" key="2">
    <source>
        <dbReference type="ARBA" id="ARBA00022980"/>
    </source>
</evidence>
<dbReference type="PRINTS" id="PR00064">
    <property type="entry name" value="RIBOSOMALL35"/>
</dbReference>
<evidence type="ECO:0000256" key="1">
    <source>
        <dbReference type="ARBA" id="ARBA00006598"/>
    </source>
</evidence>
<dbReference type="GO" id="GO:1990904">
    <property type="term" value="C:ribonucleoprotein complex"/>
    <property type="evidence" value="ECO:0007669"/>
    <property type="project" value="UniProtKB-KW"/>
</dbReference>
<accession>A0A7C0VCM3</accession>
<evidence type="ECO:0000256" key="6">
    <source>
        <dbReference type="RuleBase" id="RU000568"/>
    </source>
</evidence>
<gene>
    <name evidence="5" type="primary">rpmI</name>
    <name evidence="8" type="ORF">ENF18_04890</name>
</gene>
<dbReference type="HAMAP" id="MF_00514">
    <property type="entry name" value="Ribosomal_bL35"/>
    <property type="match status" value="1"/>
</dbReference>
<keyword evidence="3 5" id="KW-0687">Ribonucleoprotein</keyword>
<comment type="similarity">
    <text evidence="1 5 6">Belongs to the bacterial ribosomal protein bL35 family.</text>
</comment>
<evidence type="ECO:0000256" key="5">
    <source>
        <dbReference type="HAMAP-Rule" id="MF_00514"/>
    </source>
</evidence>
<proteinExistence type="inferred from homology"/>
<reference evidence="8" key="1">
    <citation type="journal article" date="2020" name="mSystems">
        <title>Genome- and Community-Level Interaction Insights into Carbon Utilization and Element Cycling Functions of Hydrothermarchaeota in Hydrothermal Sediment.</title>
        <authorList>
            <person name="Zhou Z."/>
            <person name="Liu Y."/>
            <person name="Xu W."/>
            <person name="Pan J."/>
            <person name="Luo Z.H."/>
            <person name="Li M."/>
        </authorList>
    </citation>
    <scope>NUCLEOTIDE SEQUENCE [LARGE SCALE GENOMIC DNA]</scope>
    <source>
        <strain evidence="8">HyVt-102</strain>
    </source>
</reference>
<organism evidence="8">
    <name type="scientific">candidate division WOR-3 bacterium</name>
    <dbReference type="NCBI Taxonomy" id="2052148"/>
    <lineage>
        <taxon>Bacteria</taxon>
        <taxon>Bacteria division WOR-3</taxon>
    </lineage>
</organism>
<evidence type="ECO:0000313" key="8">
    <source>
        <dbReference type="EMBL" id="HDI83108.1"/>
    </source>
</evidence>
<dbReference type="Gene3D" id="4.10.410.60">
    <property type="match status" value="1"/>
</dbReference>
<dbReference type="GO" id="GO:0003735">
    <property type="term" value="F:structural constituent of ribosome"/>
    <property type="evidence" value="ECO:0007669"/>
    <property type="project" value="InterPro"/>
</dbReference>
<dbReference type="InterPro" id="IPR037229">
    <property type="entry name" value="Ribosomal_bL35_sf"/>
</dbReference>
<protein>
    <recommendedName>
        <fullName evidence="4 5">Large ribosomal subunit protein bL35</fullName>
    </recommendedName>
</protein>
<evidence type="ECO:0000256" key="4">
    <source>
        <dbReference type="ARBA" id="ARBA00071664"/>
    </source>
</evidence>
<dbReference type="Pfam" id="PF01632">
    <property type="entry name" value="Ribosomal_L35p"/>
    <property type="match status" value="1"/>
</dbReference>
<sequence>MPKLRSKGTIKKRFKITGGGRVKRFKAFHSHKLSKKTSKRKRNLRKSGILSKADEKRVKKLIRA</sequence>
<dbReference type="InterPro" id="IPR001706">
    <property type="entry name" value="Ribosomal_bL35"/>
</dbReference>